<dbReference type="InterPro" id="IPR047763">
    <property type="entry name" value="PG_bind_dom_phiBT1-type"/>
</dbReference>
<dbReference type="Proteomes" id="UP000002921">
    <property type="component" value="Genome"/>
</dbReference>
<dbReference type="PANTHER" id="PTHR11022">
    <property type="entry name" value="PEPTIDOGLYCAN RECOGNITION PROTEIN"/>
    <property type="match status" value="1"/>
</dbReference>
<evidence type="ECO:0000313" key="6">
    <source>
        <dbReference type="EMBL" id="AFO10891.1"/>
    </source>
</evidence>
<evidence type="ECO:0000313" key="7">
    <source>
        <dbReference type="Proteomes" id="UP000002921"/>
    </source>
</evidence>
<dbReference type="GO" id="GO:0001897">
    <property type="term" value="P:symbiont-mediated cytolysis of host cell"/>
    <property type="evidence" value="ECO:0007669"/>
    <property type="project" value="UniProtKB-ARBA"/>
</dbReference>
<organism evidence="6 7">
    <name type="scientific">Streptomyces phage phiELB20</name>
    <dbReference type="NCBI Taxonomy" id="1211278"/>
    <lineage>
        <taxon>Viruses</taxon>
        <taxon>Duplodnaviria</taxon>
        <taxon>Heunggongvirae</taxon>
        <taxon>Uroviricota</taxon>
        <taxon>Caudoviricetes</taxon>
        <taxon>Arquatrovirinae</taxon>
        <taxon>Arequatrovirus</taxon>
        <taxon>Arequatrovirus ELB20</taxon>
    </lineage>
</organism>
<evidence type="ECO:0000256" key="1">
    <source>
        <dbReference type="ARBA" id="ARBA00007553"/>
    </source>
</evidence>
<accession>I7A9I3</accession>
<dbReference type="InterPro" id="IPR006619">
    <property type="entry name" value="PGRP_domain_met/bac"/>
</dbReference>
<keyword evidence="2" id="KW-0929">Antimicrobial</keyword>
<feature type="domain" description="Peptidoglycan recognition protein family" evidence="5">
    <location>
        <begin position="3"/>
        <end position="138"/>
    </location>
</feature>
<dbReference type="Pfam" id="PF01510">
    <property type="entry name" value="Amidase_2"/>
    <property type="match status" value="1"/>
</dbReference>
<feature type="region of interest" description="Disordered" evidence="4">
    <location>
        <begin position="335"/>
        <end position="356"/>
    </location>
</feature>
<dbReference type="SUPFAM" id="SSF55846">
    <property type="entry name" value="N-acetylmuramoyl-L-alanine amidase-like"/>
    <property type="match status" value="1"/>
</dbReference>
<evidence type="ECO:0000256" key="3">
    <source>
        <dbReference type="ARBA" id="ARBA00022638"/>
    </source>
</evidence>
<dbReference type="GO" id="GO:0008745">
    <property type="term" value="F:N-acetylmuramoyl-L-alanine amidase activity"/>
    <property type="evidence" value="ECO:0007669"/>
    <property type="project" value="InterPro"/>
</dbReference>
<dbReference type="Gene3D" id="3.40.80.10">
    <property type="entry name" value="Peptidoglycan recognition protein-like"/>
    <property type="match status" value="1"/>
</dbReference>
<name>I7A9I3_9CAUD</name>
<protein>
    <recommendedName>
        <fullName evidence="5">Peptidoglycan recognition protein family domain-containing protein</fullName>
    </recommendedName>
</protein>
<comment type="similarity">
    <text evidence="1">Belongs to the N-acetylmuramoyl-L-alanine amidase 2 family.</text>
</comment>
<dbReference type="InterPro" id="IPR002502">
    <property type="entry name" value="Amidase_domain"/>
</dbReference>
<evidence type="ECO:0000259" key="5">
    <source>
        <dbReference type="SMART" id="SM00701"/>
    </source>
</evidence>
<feature type="compositionally biased region" description="Basic and acidic residues" evidence="4">
    <location>
        <begin position="347"/>
        <end position="356"/>
    </location>
</feature>
<dbReference type="CDD" id="cd06583">
    <property type="entry name" value="PGRP"/>
    <property type="match status" value="1"/>
</dbReference>
<sequence>MSVSIISRSAWGARAWNGTPNYVALSQRTEFFIHYDGANHITATGNSVPQAIDRQHQAQGWAGIGYNFVVDQAGNIFEGRGWTGQGAHCPSHNVSGLGVQIAIGGDQEPSAKALSAARALYDEACRKTGRTLAKKGHKDGFATACPGGKLYAWVQAGMPADGYAPSTGGSSSGGTVARYQVTINGLKYGYGAQGSHVTTVGKALVAKGFGKHYAEGPGPTWSDADTLNYADFQRSLGYSGSDADGVPGEGSLKTLLGSLPGASAPAPAAKPAAKKYEPFPGASFFKRAPKSAIVTAMGKRLVAEGCGVYSSGPGPQWTESDRKSYAKWQRKLGYTGSAADGYPGKASWDKLHVPEV</sequence>
<evidence type="ECO:0000256" key="4">
    <source>
        <dbReference type="SAM" id="MobiDB-lite"/>
    </source>
</evidence>
<dbReference type="GO" id="GO:0008270">
    <property type="term" value="F:zinc ion binding"/>
    <property type="evidence" value="ECO:0007669"/>
    <property type="project" value="InterPro"/>
</dbReference>
<reference evidence="6 7" key="1">
    <citation type="journal article" date="2013" name="J. Bacteriol.">
        <title>Evolutionary Relationships among Actinophages and a Putative Adaptation for Growth in Streptomyces spp.</title>
        <authorList>
            <person name="Smith M.C."/>
            <person name="Hendrix R.W."/>
            <person name="Dedrick R."/>
            <person name="Mitchell K."/>
            <person name="Ko C.C."/>
            <person name="Russell D."/>
            <person name="Bell E."/>
            <person name="Gregory M."/>
            <person name="Bibb M.J."/>
            <person name="Pethick F."/>
            <person name="Jacobs-Sera D."/>
            <person name="Herron P."/>
            <person name="Buttner M.J."/>
            <person name="Hatfull G.F."/>
        </authorList>
    </citation>
    <scope>NUCLEOTIDE SEQUENCE [LARGE SCALE GENOMIC DNA]</scope>
</reference>
<dbReference type="InterPro" id="IPR015510">
    <property type="entry name" value="PGRP"/>
</dbReference>
<keyword evidence="7" id="KW-1185">Reference proteome</keyword>
<gene>
    <name evidence="6" type="ORF">ELB20_25</name>
</gene>
<dbReference type="SMART" id="SM00701">
    <property type="entry name" value="PGRP"/>
    <property type="match status" value="1"/>
</dbReference>
<dbReference type="InterPro" id="IPR036505">
    <property type="entry name" value="Amidase/PGRP_sf"/>
</dbReference>
<keyword evidence="3" id="KW-0081">Bacteriolytic enzyme</keyword>
<dbReference type="GO" id="GO:0042742">
    <property type="term" value="P:defense response to bacterium"/>
    <property type="evidence" value="ECO:0007669"/>
    <property type="project" value="UniProtKB-KW"/>
</dbReference>
<dbReference type="PANTHER" id="PTHR11022:SF41">
    <property type="entry name" value="PEPTIDOGLYCAN-RECOGNITION PROTEIN LC-RELATED"/>
    <property type="match status" value="1"/>
</dbReference>
<evidence type="ECO:0000256" key="2">
    <source>
        <dbReference type="ARBA" id="ARBA00022529"/>
    </source>
</evidence>
<dbReference type="GO" id="GO:0009253">
    <property type="term" value="P:peptidoglycan catabolic process"/>
    <property type="evidence" value="ECO:0007669"/>
    <property type="project" value="InterPro"/>
</dbReference>
<dbReference type="EMBL" id="JX262376">
    <property type="protein sequence ID" value="AFO10891.1"/>
    <property type="molecule type" value="Genomic_DNA"/>
</dbReference>
<proteinExistence type="inferred from homology"/>
<dbReference type="NCBIfam" id="NF038080">
    <property type="entry name" value="PG_bind_siph"/>
    <property type="match status" value="2"/>
</dbReference>